<dbReference type="Pfam" id="PF13883">
    <property type="entry name" value="CREG_beta-barrel"/>
    <property type="match status" value="1"/>
</dbReference>
<protein>
    <submittedName>
        <fullName evidence="3">Pyridoxamine 5'-phosphate oxidase-related, FMN-binding</fullName>
    </submittedName>
</protein>
<dbReference type="EMBL" id="CP000230">
    <property type="protein sequence ID" value="ABC24214.1"/>
    <property type="molecule type" value="Genomic_DNA"/>
</dbReference>
<dbReference type="Proteomes" id="UP000001929">
    <property type="component" value="Chromosome"/>
</dbReference>
<dbReference type="eggNOG" id="COG0748">
    <property type="taxonomic scope" value="Bacteria"/>
</dbReference>
<dbReference type="PANTHER" id="PTHR13343">
    <property type="entry name" value="CREG1 PROTEIN"/>
    <property type="match status" value="1"/>
</dbReference>
<evidence type="ECO:0000313" key="3">
    <source>
        <dbReference type="EMBL" id="ABC24214.1"/>
    </source>
</evidence>
<sequence>MKDLALIKPSNTDRRAVRVMARAARKATLATTMAGTGHPYASLVTVATDHAGSPLLLLSTLAEHTRGLLADSRAALFLEDGEGESDPQANPQEAARVTLLGRVERHDDALDLGRFLARHPKAARYASFGDFGLYRLTIERAQYVAGFGRALWIDEGLTVPVSAAAALRAESPALIAEMNADHADALARLAEAALTGRQAPLNPTDERQAKGWRLVACDTDGCDLLRGDQPLRLTFPAPAGDARSAKETLLQWDAALRAENAPNPGFGGRD</sequence>
<dbReference type="InterPro" id="IPR012349">
    <property type="entry name" value="Split_barrel_FMN-bd"/>
</dbReference>
<accession>Q2RNT1</accession>
<feature type="domain" description="DUF2470" evidence="1">
    <location>
        <begin position="173"/>
        <end position="250"/>
    </location>
</feature>
<dbReference type="PhylomeDB" id="Q2RNT1"/>
<dbReference type="AlphaFoldDB" id="Q2RNT1"/>
<dbReference type="KEGG" id="rru:Rru_A3420"/>
<name>Q2RNT1_RHORT</name>
<keyword evidence="4" id="KW-1185">Reference proteome</keyword>
<evidence type="ECO:0000259" key="2">
    <source>
        <dbReference type="Pfam" id="PF13883"/>
    </source>
</evidence>
<gene>
    <name evidence="3" type="ordered locus">Rru_A3420</name>
</gene>
<dbReference type="InterPro" id="IPR037119">
    <property type="entry name" value="Haem_oxidase_HugZ-like_sf"/>
</dbReference>
<dbReference type="InterPro" id="IPR019595">
    <property type="entry name" value="DUF2470"/>
</dbReference>
<dbReference type="InterPro" id="IPR055343">
    <property type="entry name" value="CREG_beta-barrel"/>
</dbReference>
<dbReference type="Gene3D" id="2.30.110.10">
    <property type="entry name" value="Electron Transport, Fmn-binding Protein, Chain A"/>
    <property type="match status" value="1"/>
</dbReference>
<reference evidence="3 4" key="1">
    <citation type="journal article" date="2011" name="Stand. Genomic Sci.">
        <title>Complete genome sequence of Rhodospirillum rubrum type strain (S1).</title>
        <authorList>
            <person name="Munk A.C."/>
            <person name="Copeland A."/>
            <person name="Lucas S."/>
            <person name="Lapidus A."/>
            <person name="Del Rio T.G."/>
            <person name="Barry K."/>
            <person name="Detter J.C."/>
            <person name="Hammon N."/>
            <person name="Israni S."/>
            <person name="Pitluck S."/>
            <person name="Brettin T."/>
            <person name="Bruce D."/>
            <person name="Han C."/>
            <person name="Tapia R."/>
            <person name="Gilna P."/>
            <person name="Schmutz J."/>
            <person name="Larimer F."/>
            <person name="Land M."/>
            <person name="Kyrpides N.C."/>
            <person name="Mavromatis K."/>
            <person name="Richardson P."/>
            <person name="Rohde M."/>
            <person name="Goker M."/>
            <person name="Klenk H.P."/>
            <person name="Zhang Y."/>
            <person name="Roberts G.P."/>
            <person name="Reslewic S."/>
            <person name="Schwartz D.C."/>
        </authorList>
    </citation>
    <scope>NUCLEOTIDE SEQUENCE [LARGE SCALE GENOMIC DNA]</scope>
    <source>
        <strain evidence="4">ATCC 11170 / ATH 1.1.1 / DSM 467 / LMG 4362 / NCIMB 8255 / S1</strain>
    </source>
</reference>
<dbReference type="PANTHER" id="PTHR13343:SF17">
    <property type="entry name" value="CELLULAR REPRESSOR OF E1A-STIMULATED GENES, ISOFORM A"/>
    <property type="match status" value="1"/>
</dbReference>
<dbReference type="SUPFAM" id="SSF50475">
    <property type="entry name" value="FMN-binding split barrel"/>
    <property type="match status" value="1"/>
</dbReference>
<dbReference type="HOGENOM" id="CLU_053419_1_2_5"/>
<organism evidence="3 4">
    <name type="scientific">Rhodospirillum rubrum (strain ATCC 11170 / ATH 1.1.1 / DSM 467 / LMG 4362 / NCIMB 8255 / S1)</name>
    <dbReference type="NCBI Taxonomy" id="269796"/>
    <lineage>
        <taxon>Bacteria</taxon>
        <taxon>Pseudomonadati</taxon>
        <taxon>Pseudomonadota</taxon>
        <taxon>Alphaproteobacteria</taxon>
        <taxon>Rhodospirillales</taxon>
        <taxon>Rhodospirillaceae</taxon>
        <taxon>Rhodospirillum</taxon>
    </lineage>
</organism>
<dbReference type="GO" id="GO:0005737">
    <property type="term" value="C:cytoplasm"/>
    <property type="evidence" value="ECO:0007669"/>
    <property type="project" value="UniProtKB-ARBA"/>
</dbReference>
<dbReference type="EnsemblBacteria" id="ABC24214">
    <property type="protein sequence ID" value="ABC24214"/>
    <property type="gene ID" value="Rru_A3420"/>
</dbReference>
<evidence type="ECO:0000259" key="1">
    <source>
        <dbReference type="Pfam" id="PF10615"/>
    </source>
</evidence>
<dbReference type="STRING" id="269796.Rru_A3420"/>
<dbReference type="Gene3D" id="3.20.180.10">
    <property type="entry name" value="PNP-oxidase-like"/>
    <property type="match status" value="1"/>
</dbReference>
<dbReference type="PATRIC" id="fig|269796.9.peg.3536"/>
<feature type="domain" description="CREG-like beta-barrel" evidence="2">
    <location>
        <begin position="18"/>
        <end position="154"/>
    </location>
</feature>
<dbReference type="Pfam" id="PF10615">
    <property type="entry name" value="DUF2470"/>
    <property type="match status" value="1"/>
</dbReference>
<evidence type="ECO:0000313" key="4">
    <source>
        <dbReference type="Proteomes" id="UP000001929"/>
    </source>
</evidence>
<proteinExistence type="predicted"/>